<gene>
    <name evidence="2" type="ORF">DHW29_08780</name>
</gene>
<dbReference type="Gene3D" id="3.40.50.720">
    <property type="entry name" value="NAD(P)-binding Rossmann-like Domain"/>
    <property type="match status" value="1"/>
</dbReference>
<feature type="domain" description="Pyrroline-5-carboxylate reductase catalytic N-terminal" evidence="1">
    <location>
        <begin position="9"/>
        <end position="56"/>
    </location>
</feature>
<dbReference type="EMBL" id="DPVE01000153">
    <property type="protein sequence ID" value="HCK30268.1"/>
    <property type="molecule type" value="Genomic_DNA"/>
</dbReference>
<sequence>MTPEPLFHKVAFIGLGLIGSSLARVIQAEHLAKTVVASTRSQKTLDDAKALGLIDVGYQNPIDAVQDA</sequence>
<dbReference type="InterPro" id="IPR028939">
    <property type="entry name" value="P5C_Rdtase_cat_N"/>
</dbReference>
<proteinExistence type="predicted"/>
<evidence type="ECO:0000313" key="2">
    <source>
        <dbReference type="EMBL" id="HCK30268.1"/>
    </source>
</evidence>
<accession>A0A3D2SMN6</accession>
<dbReference type="AlphaFoldDB" id="A0A3D2SMN6"/>
<organism evidence="2 3">
    <name type="scientific">Acinetobacter ursingii</name>
    <dbReference type="NCBI Taxonomy" id="108980"/>
    <lineage>
        <taxon>Bacteria</taxon>
        <taxon>Pseudomonadati</taxon>
        <taxon>Pseudomonadota</taxon>
        <taxon>Gammaproteobacteria</taxon>
        <taxon>Moraxellales</taxon>
        <taxon>Moraxellaceae</taxon>
        <taxon>Acinetobacter</taxon>
    </lineage>
</organism>
<comment type="caution">
    <text evidence="2">The sequence shown here is derived from an EMBL/GenBank/DDBJ whole genome shotgun (WGS) entry which is preliminary data.</text>
</comment>
<evidence type="ECO:0000313" key="3">
    <source>
        <dbReference type="Proteomes" id="UP000263596"/>
    </source>
</evidence>
<protein>
    <recommendedName>
        <fullName evidence="1">Pyrroline-5-carboxylate reductase catalytic N-terminal domain-containing protein</fullName>
    </recommendedName>
</protein>
<reference evidence="2 3" key="1">
    <citation type="journal article" date="2018" name="Nat. Biotechnol.">
        <title>A standardized bacterial taxonomy based on genome phylogeny substantially revises the tree of life.</title>
        <authorList>
            <person name="Parks D.H."/>
            <person name="Chuvochina M."/>
            <person name="Waite D.W."/>
            <person name="Rinke C."/>
            <person name="Skarshewski A."/>
            <person name="Chaumeil P.A."/>
            <person name="Hugenholtz P."/>
        </authorList>
    </citation>
    <scope>NUCLEOTIDE SEQUENCE [LARGE SCALE GENOMIC DNA]</scope>
    <source>
        <strain evidence="2">UBA9669</strain>
    </source>
</reference>
<evidence type="ECO:0000259" key="1">
    <source>
        <dbReference type="Pfam" id="PF03807"/>
    </source>
</evidence>
<name>A0A3D2SMN6_9GAMM</name>
<feature type="non-terminal residue" evidence="2">
    <location>
        <position position="68"/>
    </location>
</feature>
<dbReference type="InterPro" id="IPR036291">
    <property type="entry name" value="NAD(P)-bd_dom_sf"/>
</dbReference>
<dbReference type="Proteomes" id="UP000263596">
    <property type="component" value="Unassembled WGS sequence"/>
</dbReference>
<dbReference type="Pfam" id="PF03807">
    <property type="entry name" value="F420_oxidored"/>
    <property type="match status" value="1"/>
</dbReference>
<dbReference type="SUPFAM" id="SSF51735">
    <property type="entry name" value="NAD(P)-binding Rossmann-fold domains"/>
    <property type="match status" value="1"/>
</dbReference>